<gene>
    <name evidence="6" type="ORF">GCM10011487_39750</name>
</gene>
<protein>
    <recommendedName>
        <fullName evidence="8">DUF11 domain-containing protein</fullName>
    </recommendedName>
</protein>
<keyword evidence="7" id="KW-1185">Reference proteome</keyword>
<feature type="compositionally biased region" description="Gly residues" evidence="1">
    <location>
        <begin position="899"/>
        <end position="908"/>
    </location>
</feature>
<feature type="transmembrane region" description="Helical" evidence="2">
    <location>
        <begin position="912"/>
        <end position="930"/>
    </location>
</feature>
<keyword evidence="2" id="KW-1133">Transmembrane helix</keyword>
<organism evidence="6 7">
    <name type="scientific">Steroidobacter agaridevorans</name>
    <dbReference type="NCBI Taxonomy" id="2695856"/>
    <lineage>
        <taxon>Bacteria</taxon>
        <taxon>Pseudomonadati</taxon>
        <taxon>Pseudomonadota</taxon>
        <taxon>Gammaproteobacteria</taxon>
        <taxon>Steroidobacterales</taxon>
        <taxon>Steroidobacteraceae</taxon>
        <taxon>Steroidobacter</taxon>
    </lineage>
</organism>
<dbReference type="SUPFAM" id="SSF110296">
    <property type="entry name" value="Oligoxyloglucan reducing end-specific cellobiohydrolase"/>
    <property type="match status" value="2"/>
</dbReference>
<keyword evidence="3" id="KW-0732">Signal</keyword>
<feature type="region of interest" description="Disordered" evidence="1">
    <location>
        <begin position="884"/>
        <end position="908"/>
    </location>
</feature>
<dbReference type="AlphaFoldDB" id="A0A829YEZ5"/>
<feature type="chain" id="PRO_5032739858" description="DUF11 domain-containing protein" evidence="3">
    <location>
        <begin position="26"/>
        <end position="938"/>
    </location>
</feature>
<feature type="domain" description="DUF6242" evidence="5">
    <location>
        <begin position="303"/>
        <end position="479"/>
    </location>
</feature>
<evidence type="ECO:0000256" key="2">
    <source>
        <dbReference type="SAM" id="Phobius"/>
    </source>
</evidence>
<dbReference type="InterPro" id="IPR052025">
    <property type="entry name" value="Xyloglucanase_GH74"/>
</dbReference>
<proteinExistence type="predicted"/>
<dbReference type="Gene3D" id="2.130.10.10">
    <property type="entry name" value="YVTN repeat-like/Quinoprotein amine dehydrogenase"/>
    <property type="match status" value="6"/>
</dbReference>
<dbReference type="InterPro" id="IPR001434">
    <property type="entry name" value="OmcB-like_DUF11"/>
</dbReference>
<dbReference type="RefSeq" id="WP_161813658.1">
    <property type="nucleotide sequence ID" value="NZ_BLJN01000004.1"/>
</dbReference>
<evidence type="ECO:0000259" key="4">
    <source>
        <dbReference type="Pfam" id="PF01345"/>
    </source>
</evidence>
<dbReference type="Proteomes" id="UP000445000">
    <property type="component" value="Unassembled WGS sequence"/>
</dbReference>
<name>A0A829YEZ5_9GAMM</name>
<reference evidence="7" key="1">
    <citation type="submission" date="2020-01" db="EMBL/GenBank/DDBJ databases">
        <title>'Steroidobacter agaridevorans' sp. nov., agar-degrading bacteria isolated from rhizosphere soils.</title>
        <authorList>
            <person name="Ikenaga M."/>
            <person name="Kataoka M."/>
            <person name="Murouchi A."/>
            <person name="Katsuragi S."/>
            <person name="Sakai M."/>
        </authorList>
    </citation>
    <scope>NUCLEOTIDE SEQUENCE [LARGE SCALE GENOMIC DNA]</scope>
    <source>
        <strain evidence="7">YU21-B</strain>
    </source>
</reference>
<accession>A0A829YEZ5</accession>
<dbReference type="Gene3D" id="2.60.40.10">
    <property type="entry name" value="Immunoglobulins"/>
    <property type="match status" value="1"/>
</dbReference>
<feature type="domain" description="DUF11" evidence="4">
    <location>
        <begin position="658"/>
        <end position="769"/>
    </location>
</feature>
<dbReference type="CDD" id="cd15482">
    <property type="entry name" value="Sialidase_non-viral"/>
    <property type="match status" value="1"/>
</dbReference>
<sequence>MSSYRRFGVVSLGAALALLADASGAGVNSWTIKGPPGGIFQGVRASSTDSGVFYAIYSRSVHRSTDGGVTWTTLKNFASQVNSVAVDPTDGNRLYVTALDHGLFRSDDRGQSFVQVAPAGAGLWGVGTNGATVYYAMSNRVYRSNDRGQTWSAPSTAPQTLTRILVDPQNSDVVYSFSGPIAIRSTDGGITWSDTRVNPDTASHTWCYDIAQLTATQLIVACNDGLWISNDRGVSWNQKSGGSFASVSVDPSTPGRAIAATRGIAPLQVTTDYGATWSTFGGLPAIRYEGVSFDATMPTRIVALGQQGALYSNNDAQSWTEAALSPIASNPTQFATTLAANSRIYTYTTGGGSGLFATSGDADWQRLNLAAAQALYPGAEFGQASLAVRPGSPDSIFFGAFGRGVFRSLDGGESWIAPNLDLNGFSPQAFAFDPQDANTMYVNVYEVTSTPAAGIYRSIDGGATWLPRSTTLPPTLFGRDMQVDPADPERMFLAVYQGFFPGTPGGLYRSLDRGLTWGQWFVGQDVHKIAIDPSNSSRVYVATESGLQVSDDGGDSFIANNQFAIIANDAASAVVVDPVVPTTIYAASLDPGYAFSIQRSSSILRSVDAGATWEVLRAASDDGGPWYVGQLVLDPGHPSLIHAGTGVRGAAAFEVSPDLHVEIDDHSGTRPRGYESTFNMRAVNKGPYHATAVKLSAVLPAELTNVSITTDRGTCTTTSCTIPVLRVGEAVNAVVRYTTPASALFIPVTATVAAHENDSVPGDNSAQASAVTGDPGDLGIALTPSATSVTQGSDVTYTVTVTNRGTTSASDGTVGFQLGSSFTLGSVPDGCSSATGGASCTLSTLAPGAMRAFSFRAVATNAGSVEATANVAFGPTMADINPADNKATSSVTATVPAPSGGGGGGGRGGGGGGGAMNILTLLGGLLLLLANRRSKPSI</sequence>
<evidence type="ECO:0000259" key="5">
    <source>
        <dbReference type="Pfam" id="PF25852"/>
    </source>
</evidence>
<comment type="caution">
    <text evidence="6">The sequence shown here is derived from an EMBL/GenBank/DDBJ whole genome shotgun (WGS) entry which is preliminary data.</text>
</comment>
<dbReference type="InterPro" id="IPR058667">
    <property type="entry name" value="DUF6242_C"/>
</dbReference>
<dbReference type="Pfam" id="PF01345">
    <property type="entry name" value="DUF11"/>
    <property type="match status" value="2"/>
</dbReference>
<dbReference type="InterPro" id="IPR013783">
    <property type="entry name" value="Ig-like_fold"/>
</dbReference>
<keyword evidence="2" id="KW-0812">Transmembrane</keyword>
<dbReference type="GO" id="GO:0010411">
    <property type="term" value="P:xyloglucan metabolic process"/>
    <property type="evidence" value="ECO:0007669"/>
    <property type="project" value="TreeGrafter"/>
</dbReference>
<dbReference type="InterPro" id="IPR015943">
    <property type="entry name" value="WD40/YVTN_repeat-like_dom_sf"/>
</dbReference>
<dbReference type="PANTHER" id="PTHR43739">
    <property type="entry name" value="XYLOGLUCANASE (EUROFUNG)"/>
    <property type="match status" value="1"/>
</dbReference>
<evidence type="ECO:0008006" key="8">
    <source>
        <dbReference type="Google" id="ProtNLM"/>
    </source>
</evidence>
<dbReference type="PANTHER" id="PTHR43739:SF5">
    <property type="entry name" value="EXO-ALPHA-SIALIDASE"/>
    <property type="match status" value="1"/>
</dbReference>
<dbReference type="EMBL" id="BLJN01000004">
    <property type="protein sequence ID" value="GFE81975.1"/>
    <property type="molecule type" value="Genomic_DNA"/>
</dbReference>
<evidence type="ECO:0000256" key="1">
    <source>
        <dbReference type="SAM" id="MobiDB-lite"/>
    </source>
</evidence>
<feature type="signal peptide" evidence="3">
    <location>
        <begin position="1"/>
        <end position="25"/>
    </location>
</feature>
<dbReference type="Pfam" id="PF25852">
    <property type="entry name" value="DUF6242_C"/>
    <property type="match status" value="1"/>
</dbReference>
<feature type="domain" description="DUF11" evidence="4">
    <location>
        <begin position="777"/>
        <end position="891"/>
    </location>
</feature>
<evidence type="ECO:0000313" key="7">
    <source>
        <dbReference type="Proteomes" id="UP000445000"/>
    </source>
</evidence>
<keyword evidence="2" id="KW-0472">Membrane</keyword>
<evidence type="ECO:0000313" key="6">
    <source>
        <dbReference type="EMBL" id="GFE81975.1"/>
    </source>
</evidence>
<evidence type="ECO:0000256" key="3">
    <source>
        <dbReference type="SAM" id="SignalP"/>
    </source>
</evidence>